<name>A0A6G0TSG9_APHGL</name>
<comment type="caution">
    <text evidence="1">The sequence shown here is derived from an EMBL/GenBank/DDBJ whole genome shotgun (WGS) entry which is preliminary data.</text>
</comment>
<organism evidence="1 2">
    <name type="scientific">Aphis glycines</name>
    <name type="common">Soybean aphid</name>
    <dbReference type="NCBI Taxonomy" id="307491"/>
    <lineage>
        <taxon>Eukaryota</taxon>
        <taxon>Metazoa</taxon>
        <taxon>Ecdysozoa</taxon>
        <taxon>Arthropoda</taxon>
        <taxon>Hexapoda</taxon>
        <taxon>Insecta</taxon>
        <taxon>Pterygota</taxon>
        <taxon>Neoptera</taxon>
        <taxon>Paraneoptera</taxon>
        <taxon>Hemiptera</taxon>
        <taxon>Sternorrhyncha</taxon>
        <taxon>Aphidomorpha</taxon>
        <taxon>Aphidoidea</taxon>
        <taxon>Aphididae</taxon>
        <taxon>Aphidini</taxon>
        <taxon>Aphis</taxon>
        <taxon>Aphis</taxon>
    </lineage>
</organism>
<sequence length="197" mass="22599">MNRFCCSVTDIQTCHIKSQGIVYANVYFYYYLVKVYNTENTILFITKNIQVLYSNEKEVSQCVLFCRTPSINGSSFSDKSAIACQLIKKVEINFDFDYLLIITIDYKYYSITHTRFSISHGLVIAAKSHTVINMALNSSLSSSLVQSYIPVRTSSRNFPLEVEYSCASGEETLKVCLTLFERNCLFRDGPNRDKDKR</sequence>
<dbReference type="AlphaFoldDB" id="A0A6G0TSG9"/>
<keyword evidence="2" id="KW-1185">Reference proteome</keyword>
<reference evidence="1 2" key="1">
    <citation type="submission" date="2019-08" db="EMBL/GenBank/DDBJ databases">
        <title>The genome of the soybean aphid Biotype 1, its phylome, world population structure and adaptation to the North American continent.</title>
        <authorList>
            <person name="Giordano R."/>
            <person name="Donthu R.K."/>
            <person name="Hernandez A.G."/>
            <person name="Wright C.L."/>
            <person name="Zimin A.V."/>
        </authorList>
    </citation>
    <scope>NUCLEOTIDE SEQUENCE [LARGE SCALE GENOMIC DNA]</scope>
    <source>
        <tissue evidence="1">Whole aphids</tissue>
    </source>
</reference>
<evidence type="ECO:0000313" key="1">
    <source>
        <dbReference type="EMBL" id="KAE9538031.1"/>
    </source>
</evidence>
<evidence type="ECO:0000313" key="2">
    <source>
        <dbReference type="Proteomes" id="UP000475862"/>
    </source>
</evidence>
<dbReference type="OrthoDB" id="74705at2759"/>
<proteinExistence type="predicted"/>
<accession>A0A6G0TSG9</accession>
<protein>
    <submittedName>
        <fullName evidence="1">Uncharacterized protein</fullName>
    </submittedName>
</protein>
<dbReference type="Proteomes" id="UP000475862">
    <property type="component" value="Unassembled WGS sequence"/>
</dbReference>
<gene>
    <name evidence="1" type="ORF">AGLY_006003</name>
</gene>
<dbReference type="EMBL" id="VYZN01000017">
    <property type="protein sequence ID" value="KAE9538031.1"/>
    <property type="molecule type" value="Genomic_DNA"/>
</dbReference>